<dbReference type="Proteomes" id="UP001164746">
    <property type="component" value="Chromosome 1"/>
</dbReference>
<dbReference type="PANTHER" id="PTHR46880:SF5">
    <property type="entry name" value="DUF4371 DOMAIN-CONTAINING PROTEIN"/>
    <property type="match status" value="1"/>
</dbReference>
<dbReference type="Pfam" id="PF05699">
    <property type="entry name" value="Dimer_Tnp_hAT"/>
    <property type="match status" value="1"/>
</dbReference>
<name>A0ABY7DBQ7_MYAAR</name>
<dbReference type="InterPro" id="IPR012337">
    <property type="entry name" value="RNaseH-like_sf"/>
</dbReference>
<dbReference type="InterPro" id="IPR008906">
    <property type="entry name" value="HATC_C_dom"/>
</dbReference>
<protein>
    <submittedName>
        <fullName evidence="2">K1586-like protein</fullName>
    </submittedName>
</protein>
<keyword evidence="3" id="KW-1185">Reference proteome</keyword>
<proteinExistence type="predicted"/>
<gene>
    <name evidence="2" type="ORF">MAR_006596</name>
</gene>
<dbReference type="SUPFAM" id="SSF53098">
    <property type="entry name" value="Ribonuclease H-like"/>
    <property type="match status" value="1"/>
</dbReference>
<dbReference type="EMBL" id="CP111012">
    <property type="protein sequence ID" value="WAQ94125.1"/>
    <property type="molecule type" value="Genomic_DNA"/>
</dbReference>
<evidence type="ECO:0000259" key="1">
    <source>
        <dbReference type="Pfam" id="PF05699"/>
    </source>
</evidence>
<evidence type="ECO:0000313" key="3">
    <source>
        <dbReference type="Proteomes" id="UP001164746"/>
    </source>
</evidence>
<feature type="domain" description="HAT C-terminal dimerisation" evidence="1">
    <location>
        <begin position="483"/>
        <end position="538"/>
    </location>
</feature>
<accession>A0ABY7DBQ7</accession>
<reference evidence="2" key="1">
    <citation type="submission" date="2022-11" db="EMBL/GenBank/DDBJ databases">
        <title>Centuries of genome instability and evolution in soft-shell clam transmissible cancer (bioRxiv).</title>
        <authorList>
            <person name="Hart S.F.M."/>
            <person name="Yonemitsu M.A."/>
            <person name="Giersch R.M."/>
            <person name="Beal B.F."/>
            <person name="Arriagada G."/>
            <person name="Davis B.W."/>
            <person name="Ostrander E.A."/>
            <person name="Goff S.P."/>
            <person name="Metzger M.J."/>
        </authorList>
    </citation>
    <scope>NUCLEOTIDE SEQUENCE</scope>
    <source>
        <strain evidence="2">MELC-2E11</strain>
        <tissue evidence="2">Siphon/mantle</tissue>
    </source>
</reference>
<dbReference type="PANTHER" id="PTHR46880">
    <property type="entry name" value="RAS-ASSOCIATING DOMAIN-CONTAINING PROTEIN"/>
    <property type="match status" value="1"/>
</dbReference>
<organism evidence="2 3">
    <name type="scientific">Mya arenaria</name>
    <name type="common">Soft-shell clam</name>
    <dbReference type="NCBI Taxonomy" id="6604"/>
    <lineage>
        <taxon>Eukaryota</taxon>
        <taxon>Metazoa</taxon>
        <taxon>Spiralia</taxon>
        <taxon>Lophotrochozoa</taxon>
        <taxon>Mollusca</taxon>
        <taxon>Bivalvia</taxon>
        <taxon>Autobranchia</taxon>
        <taxon>Heteroconchia</taxon>
        <taxon>Euheterodonta</taxon>
        <taxon>Imparidentia</taxon>
        <taxon>Neoheterodontei</taxon>
        <taxon>Myida</taxon>
        <taxon>Myoidea</taxon>
        <taxon>Myidae</taxon>
        <taxon>Mya</taxon>
    </lineage>
</organism>
<evidence type="ECO:0000313" key="2">
    <source>
        <dbReference type="EMBL" id="WAQ94125.1"/>
    </source>
</evidence>
<sequence>MTTAKETSFSKSEGAIRCAMANVLFLAKEDLPSSMVPAFNNFLMYQGVSKLASLRVDSHTTYEHSSSIDAFQDALSSVIEEELLCKIRENVKFSLMLDESTDISIHQNLIVYIRVLECNHVDIVEPQTYFLGIDSLYRANAESIFGKLTCMLEQKGIDIVKLCGVSTDGASVMVGSKSGVVTRIKKEVPGVLGTHCIAHRLALSCCSGADCIPYLVKVQEILNSIYKYFHNSPKNTAMLEAIQTITPGQSGKFKEVFHTRWLSFHGSVEACIMNFSSEVAVFLEEKSGKSLSLYKPITTYKFLYVLHFMADVLQPLSILSKSFQTKDIDFAEVNPLLATAVQTIEKVSEGKCGPRLVQFLKQVPEEPKTGDDGLETFEFHGHTIRDANKQRREAVSICESFSAGVVRSMHDRFADNDDAAILTAMSNIFNPVVQKTDKASDVVVASEYLCSLGYENCREDLELFLSFMHYLVDSGSKVVKHTKDVANLAMKKKDLYPAAAEAAERMLVAPVSTVDCERGFSKQNLVKTCLRNKLSVGRLDKLMRISLDTRKVADFPFDKAFKKWAGVKSRRILD</sequence>